<feature type="compositionally biased region" description="Acidic residues" evidence="1">
    <location>
        <begin position="849"/>
        <end position="860"/>
    </location>
</feature>
<feature type="compositionally biased region" description="Basic residues" evidence="1">
    <location>
        <begin position="864"/>
        <end position="874"/>
    </location>
</feature>
<reference evidence="3 4" key="1">
    <citation type="submission" date="2023-10" db="EMBL/GenBank/DDBJ databases">
        <title>Genomes of two closely related lineages of the louse Polyplax serrata with different host specificities.</title>
        <authorList>
            <person name="Martinu J."/>
            <person name="Tarabai H."/>
            <person name="Stefka J."/>
            <person name="Hypsa V."/>
        </authorList>
    </citation>
    <scope>NUCLEOTIDE SEQUENCE [LARGE SCALE GENOMIC DNA]</scope>
    <source>
        <strain evidence="3">HR10_N</strain>
    </source>
</reference>
<dbReference type="Pfam" id="PF15961">
    <property type="entry name" value="DUF4764"/>
    <property type="match status" value="1"/>
</dbReference>
<feature type="region of interest" description="Disordered" evidence="1">
    <location>
        <begin position="1460"/>
        <end position="1480"/>
    </location>
</feature>
<dbReference type="InterPro" id="IPR031885">
    <property type="entry name" value="DUF4764"/>
</dbReference>
<sequence length="1838" mass="204773">MDGGSGLSDAEMRFITVNGQTIMLEGDFENISMTNEFLNEMLMVGYPKVNIEDGCNIEVADNSCINCEKEADEEEPTKLEIRIQSDSNELETVQIGLEEAKALGLYFYECKSDQNAGTWNCSYNGIGQEDEKINGEEKVNGCSGSESCKVKLHSVPIINVGSTERESETLLFVNELSKCDDMSGGLSQDSLSHTPRKMSKAGKQLQEDNINGMPAIGHLEGFHIPTTEEGLLLPTTVNAKMVDGSYQTITLVPQVVNGAITYTVHFSHLSREVIEKNVNASLINDNQIEKVSNCVNSVNKEIINCGINSVEDFLSSVQLIKMNNQSKKNVQNNAQKSNDQAGVGGFTNSLTNHSILKLNEINSSAESGSDVPANHMHQNQLPIDAKIDNLISENENVISSCKRVKYGKKVKFNDSELVSSGVIKVAKNSATKAKKVKFKSRGIKFLSGELEKKKMLSLLKPSNELKSESLSKGRGQEKVKTASPCVMPHMNLNGRLEYPNLKAIDETASSLSYLKIKNPQVTKQPYFNVLPYPKDKTIPVQKLILPLNCDLQQAKNLINLQKFLETQKLQLKIQPILQNGNKIVNIRPKPATNDDTKALLTDINLKQVVNQLQDKHLTGEAVRDDGGIACSTMHGSTNGNSKIHEDEAAKKAYQESTNINSVLLNGRKLNNIKFLKSEHSNCDGVQTDAKDTTSECGNKLNEKIFIKNNPEYFSQKSKDKKSEEHPLGSSENPIQLVQTGHTFHSRQPLSETQLRQIASVLQKQKFDSPNVKKNSIFDPKTNTRIVYRVVYPEDVELKESDKNSTEGVNKRKRGRHKIKTSATEDEVQKKPSPLPRGPGRPKKSTVSPLEEDMLEEEVEDTTPKKKIPRTRSGRLSRPPRYMVKDYKRLNNSDTSEKATDSNYDGEDIYGAYQNGKEIEGIDNVENIALDSNLLPGLRPQPRSKRNFKPEYRCPTCQKIYLGHTRMMWHLNKFPDHCNVEKYEENYYRKRTETKVRRAARRLNMCDVTNKVKQVLNTMSKDELTSFCGPLLADALTTWDFLLLRVNLLKNSRKDEVDALIQELILLLEKLTKIAEDIFLPVFSKESEKDEDCVQIDRMEVAIALGLPVGFYKVNNDNLNLLRMPSVKCENVKEVNRTEKSDFCKMDSDQLKYIESAKGSPKLFDDREQGPEPWEDGKVGKKIEESSFWLENKIEDSTPWHSPENAVKPLSTKFEPNLSSKLLESSSDSMDDAKYEEPVHLMDLDSNSKDVDQTNSSENMDGSPELPVERKASGKMSVEVVGEISRQIEPEKSSMWNENTTDKVAEELWNENSAREKWDASSGVVETKSSTELWRNETAEMRSTVEKPAPHLWTESSNLIGSEKVDETNSEFLDSFLSVPNSNGFLSGEAGSFLSENIGLMNDKSSDMKSPKKGQGPKEKNKWGDEEGDGNGYMRVWETEKNPPWSKNETILTSGIQERTPGVRTTSRLTSTPETNGTIPYSISNRRNSISDFSNIGLESSNLDMVLPSAKTLMKDCLKTSEAKFEMKEQSYLERPDNYKVKNWEGEAVKSDYSPGNVNSEDLMKMALESLTSQHDVINVQSSTFDSTIGILNQNQETGNLNLFTASETDSMDFNLPLPDHLLRANFATANFTASCEQHSATGDPPSAFLSTTSNIFGPTCTLSNSIKFDQFETSFSDKKSKSLDDVMEFFDPKTSFNGFEGGAGDPSGFPFVGDPNSGDGYQVEGSEPLQCAVAGGQSKKKKPRVQRTVPKRGPKTNKKAKMVKKSVDYPKSSNTIESIINEALFDSCPPSSKPLQDSSPNAGAVSVSAMATTTDNYALPIISGALDEVENLDFLSQD</sequence>
<evidence type="ECO:0000256" key="1">
    <source>
        <dbReference type="SAM" id="MobiDB-lite"/>
    </source>
</evidence>
<evidence type="ECO:0000313" key="4">
    <source>
        <dbReference type="Proteomes" id="UP001372834"/>
    </source>
</evidence>
<feature type="region of interest" description="Disordered" evidence="1">
    <location>
        <begin position="800"/>
        <end position="877"/>
    </location>
</feature>
<feature type="region of interest" description="Disordered" evidence="1">
    <location>
        <begin position="1238"/>
        <end position="1274"/>
    </location>
</feature>
<evidence type="ECO:0000313" key="3">
    <source>
        <dbReference type="EMBL" id="KAK6621391.1"/>
    </source>
</evidence>
<protein>
    <recommendedName>
        <fullName evidence="2">DUF4764 domain-containing protein</fullName>
    </recommendedName>
</protein>
<feature type="domain" description="DUF4764" evidence="2">
    <location>
        <begin position="869"/>
        <end position="980"/>
    </location>
</feature>
<evidence type="ECO:0000259" key="2">
    <source>
        <dbReference type="Pfam" id="PF15961"/>
    </source>
</evidence>
<feature type="compositionally biased region" description="Basic residues" evidence="1">
    <location>
        <begin position="1738"/>
        <end position="1764"/>
    </location>
</feature>
<feature type="compositionally biased region" description="Basic residues" evidence="1">
    <location>
        <begin position="810"/>
        <end position="819"/>
    </location>
</feature>
<feature type="compositionally biased region" description="Basic and acidic residues" evidence="1">
    <location>
        <begin position="1238"/>
        <end position="1251"/>
    </location>
</feature>
<feature type="region of interest" description="Disordered" evidence="1">
    <location>
        <begin position="1734"/>
        <end position="1767"/>
    </location>
</feature>
<feature type="region of interest" description="Disordered" evidence="1">
    <location>
        <begin position="711"/>
        <end position="732"/>
    </location>
</feature>
<gene>
    <name evidence="3" type="ORF">RUM43_011697</name>
</gene>
<dbReference type="EMBL" id="JAWJWE010000039">
    <property type="protein sequence ID" value="KAK6621391.1"/>
    <property type="molecule type" value="Genomic_DNA"/>
</dbReference>
<accession>A0AAN8S7Z9</accession>
<organism evidence="3 4">
    <name type="scientific">Polyplax serrata</name>
    <name type="common">Common mouse louse</name>
    <dbReference type="NCBI Taxonomy" id="468196"/>
    <lineage>
        <taxon>Eukaryota</taxon>
        <taxon>Metazoa</taxon>
        <taxon>Ecdysozoa</taxon>
        <taxon>Arthropoda</taxon>
        <taxon>Hexapoda</taxon>
        <taxon>Insecta</taxon>
        <taxon>Pterygota</taxon>
        <taxon>Neoptera</taxon>
        <taxon>Paraneoptera</taxon>
        <taxon>Psocodea</taxon>
        <taxon>Troctomorpha</taxon>
        <taxon>Phthiraptera</taxon>
        <taxon>Anoplura</taxon>
        <taxon>Polyplacidae</taxon>
        <taxon>Polyplax</taxon>
    </lineage>
</organism>
<comment type="caution">
    <text evidence="3">The sequence shown here is derived from an EMBL/GenBank/DDBJ whole genome shotgun (WGS) entry which is preliminary data.</text>
</comment>
<name>A0AAN8S7Z9_POLSC</name>
<feature type="region of interest" description="Disordered" evidence="1">
    <location>
        <begin position="1401"/>
        <end position="1429"/>
    </location>
</feature>
<feature type="compositionally biased region" description="Basic and acidic residues" evidence="1">
    <location>
        <begin position="716"/>
        <end position="726"/>
    </location>
</feature>
<dbReference type="Proteomes" id="UP001372834">
    <property type="component" value="Unassembled WGS sequence"/>
</dbReference>
<feature type="compositionally biased region" description="Basic and acidic residues" evidence="1">
    <location>
        <begin position="1403"/>
        <end position="1424"/>
    </location>
</feature>
<proteinExistence type="predicted"/>